<dbReference type="SMART" id="SM00237">
    <property type="entry name" value="Calx_beta"/>
    <property type="match status" value="1"/>
</dbReference>
<dbReference type="GO" id="GO:0004930">
    <property type="term" value="F:G protein-coupled receptor activity"/>
    <property type="evidence" value="ECO:0007669"/>
    <property type="project" value="InterPro"/>
</dbReference>
<dbReference type="AlphaFoldDB" id="A0A6G3ZY46"/>
<proteinExistence type="predicted"/>
<dbReference type="RefSeq" id="WP_163947300.1">
    <property type="nucleotide sequence ID" value="NZ_JAAIKC010000004.1"/>
</dbReference>
<keyword evidence="3" id="KW-0106">Calcium</keyword>
<dbReference type="InterPro" id="IPR003644">
    <property type="entry name" value="Calx_beta"/>
</dbReference>
<gene>
    <name evidence="5" type="ORF">GK047_13705</name>
</gene>
<dbReference type="GO" id="GO:0071277">
    <property type="term" value="P:cellular response to calcium ion"/>
    <property type="evidence" value="ECO:0007669"/>
    <property type="project" value="TreeGrafter"/>
</dbReference>
<dbReference type="GO" id="GO:0005737">
    <property type="term" value="C:cytoplasm"/>
    <property type="evidence" value="ECO:0007669"/>
    <property type="project" value="TreeGrafter"/>
</dbReference>
<dbReference type="GO" id="GO:0010855">
    <property type="term" value="F:adenylate cyclase inhibitor activity"/>
    <property type="evidence" value="ECO:0007669"/>
    <property type="project" value="TreeGrafter"/>
</dbReference>
<keyword evidence="2" id="KW-0677">Repeat</keyword>
<evidence type="ECO:0000256" key="2">
    <source>
        <dbReference type="ARBA" id="ARBA00022737"/>
    </source>
</evidence>
<sequence>MIVSKNIQKKLISFLLVVTLLSMGLLPIRAHAEEELGLSWFEVDNLAVGPTLDVIAHIRNDRNLDQLTVNVEDRSFPMQSDYWGHHFEKEISFTGLESGYKKVTVRATSTSGVTEEISRTVYYEPKPTYTFEFETLAQMVIEESGIATVKVIRKGNSHGTVYAWYFTHSRSAEKGIDFFPNLHDSQDQKIIFKDGETSQTIKMRLTDDSIPEGLENFRVDLTRNNKTYATTNVIIRDQD</sequence>
<dbReference type="EMBL" id="JAAIKC010000004">
    <property type="protein sequence ID" value="NEW07062.1"/>
    <property type="molecule type" value="Genomic_DNA"/>
</dbReference>
<dbReference type="InterPro" id="IPR038081">
    <property type="entry name" value="CalX-like_sf"/>
</dbReference>
<comment type="caution">
    <text evidence="5">The sequence shown here is derived from an EMBL/GenBank/DDBJ whole genome shotgun (WGS) entry which is preliminary data.</text>
</comment>
<organism evidence="5">
    <name type="scientific">Paenibacillus sp. SYP-B3998</name>
    <dbReference type="NCBI Taxonomy" id="2678564"/>
    <lineage>
        <taxon>Bacteria</taxon>
        <taxon>Bacillati</taxon>
        <taxon>Bacillota</taxon>
        <taxon>Bacilli</taxon>
        <taxon>Bacillales</taxon>
        <taxon>Paenibacillaceae</taxon>
        <taxon>Paenibacillus</taxon>
    </lineage>
</organism>
<reference evidence="5" key="1">
    <citation type="submission" date="2020-02" db="EMBL/GenBank/DDBJ databases">
        <authorList>
            <person name="Shen X.-R."/>
            <person name="Zhang Y.-X."/>
        </authorList>
    </citation>
    <scope>NUCLEOTIDE SEQUENCE</scope>
    <source>
        <strain evidence="5">SYP-B3998</strain>
    </source>
</reference>
<dbReference type="SUPFAM" id="SSF141072">
    <property type="entry name" value="CalX-like"/>
    <property type="match status" value="1"/>
</dbReference>
<evidence type="ECO:0000259" key="4">
    <source>
        <dbReference type="SMART" id="SM00237"/>
    </source>
</evidence>
<accession>A0A6G3ZY46</accession>
<name>A0A6G3ZY46_9BACL</name>
<dbReference type="GO" id="GO:0016020">
    <property type="term" value="C:membrane"/>
    <property type="evidence" value="ECO:0007669"/>
    <property type="project" value="InterPro"/>
</dbReference>
<dbReference type="InterPro" id="IPR026919">
    <property type="entry name" value="ADGRV1"/>
</dbReference>
<evidence type="ECO:0000256" key="1">
    <source>
        <dbReference type="ARBA" id="ARBA00022729"/>
    </source>
</evidence>
<dbReference type="Pfam" id="PF03160">
    <property type="entry name" value="Calx-beta"/>
    <property type="match status" value="1"/>
</dbReference>
<feature type="domain" description="Calx-beta" evidence="4">
    <location>
        <begin position="118"/>
        <end position="222"/>
    </location>
</feature>
<protein>
    <recommendedName>
        <fullName evidence="4">Calx-beta domain-containing protein</fullName>
    </recommendedName>
</protein>
<dbReference type="GO" id="GO:0001965">
    <property type="term" value="F:G-protein alpha-subunit binding"/>
    <property type="evidence" value="ECO:0007669"/>
    <property type="project" value="TreeGrafter"/>
</dbReference>
<dbReference type="Gene3D" id="2.60.40.2030">
    <property type="match status" value="1"/>
</dbReference>
<evidence type="ECO:0000256" key="3">
    <source>
        <dbReference type="ARBA" id="ARBA00022837"/>
    </source>
</evidence>
<dbReference type="PANTHER" id="PTHR46682:SF1">
    <property type="entry name" value="ADHESION G-PROTEIN COUPLED RECEPTOR V1"/>
    <property type="match status" value="1"/>
</dbReference>
<keyword evidence="1" id="KW-0732">Signal</keyword>
<dbReference type="PANTHER" id="PTHR46682">
    <property type="entry name" value="ADHESION G-PROTEIN COUPLED RECEPTOR V1"/>
    <property type="match status" value="1"/>
</dbReference>
<evidence type="ECO:0000313" key="5">
    <source>
        <dbReference type="EMBL" id="NEW07062.1"/>
    </source>
</evidence>